<dbReference type="Proteomes" id="UP001497700">
    <property type="component" value="Unassembled WGS sequence"/>
</dbReference>
<reference evidence="1 2" key="1">
    <citation type="journal article" date="2022" name="New Phytol.">
        <title>Ecological generalism drives hyperdiversity of secondary metabolite gene clusters in xylarialean endophytes.</title>
        <authorList>
            <person name="Franco M.E.E."/>
            <person name="Wisecaver J.H."/>
            <person name="Arnold A.E."/>
            <person name="Ju Y.M."/>
            <person name="Slot J.C."/>
            <person name="Ahrendt S."/>
            <person name="Moore L.P."/>
            <person name="Eastman K.E."/>
            <person name="Scott K."/>
            <person name="Konkel Z."/>
            <person name="Mondo S.J."/>
            <person name="Kuo A."/>
            <person name="Hayes R.D."/>
            <person name="Haridas S."/>
            <person name="Andreopoulos B."/>
            <person name="Riley R."/>
            <person name="LaButti K."/>
            <person name="Pangilinan J."/>
            <person name="Lipzen A."/>
            <person name="Amirebrahimi M."/>
            <person name="Yan J."/>
            <person name="Adam C."/>
            <person name="Keymanesh K."/>
            <person name="Ng V."/>
            <person name="Louie K."/>
            <person name="Northen T."/>
            <person name="Drula E."/>
            <person name="Henrissat B."/>
            <person name="Hsieh H.M."/>
            <person name="Youens-Clark K."/>
            <person name="Lutzoni F."/>
            <person name="Miadlikowska J."/>
            <person name="Eastwood D.C."/>
            <person name="Hamelin R.C."/>
            <person name="Grigoriev I.V."/>
            <person name="U'Ren J.M."/>
        </authorList>
    </citation>
    <scope>NUCLEOTIDE SEQUENCE [LARGE SCALE GENOMIC DNA]</scope>
    <source>
        <strain evidence="1 2">CBS 119005</strain>
    </source>
</reference>
<evidence type="ECO:0000313" key="1">
    <source>
        <dbReference type="EMBL" id="KAI4869642.1"/>
    </source>
</evidence>
<accession>A0ACB9ZE42</accession>
<proteinExistence type="predicted"/>
<gene>
    <name evidence="1" type="ORF">F4820DRAFT_443994</name>
</gene>
<sequence length="331" mass="35905">MATYTRETEGLTLVHKFADQVKGRTFLLTGPTPGGIGAETLISLAAESPALLILVGRSLPKAQATIDAIKKVDARVKTKFVEADLASLRSVREAARAILDDAEIAKIDVVINNAAVMATPFQLTEDGLELQLHANHLGHFVLTNTIMPKILAAGPGARLVLLSSSGHRINGIRFEDPNFAEPGSYSEMASYGQSKTAKVLYAVALNKRLAARGIRAYAVHPGGIQTNLQDYVKAMPQDKAAALFEEASQKALGRSIAEQRIVDPWKTLQQGCGTMVRAALDPGLVREEGVYMTDTILTTDPKYVREWATDPELAEKLWKLSEELVGEKFDI</sequence>
<comment type="caution">
    <text evidence="1">The sequence shown here is derived from an EMBL/GenBank/DDBJ whole genome shotgun (WGS) entry which is preliminary data.</text>
</comment>
<protein>
    <submittedName>
        <fullName evidence="1">NAD(P)-binding protein</fullName>
    </submittedName>
</protein>
<evidence type="ECO:0000313" key="2">
    <source>
        <dbReference type="Proteomes" id="UP001497700"/>
    </source>
</evidence>
<name>A0ACB9ZE42_9PEZI</name>
<organism evidence="1 2">
    <name type="scientific">Hypoxylon rubiginosum</name>
    <dbReference type="NCBI Taxonomy" id="110542"/>
    <lineage>
        <taxon>Eukaryota</taxon>
        <taxon>Fungi</taxon>
        <taxon>Dikarya</taxon>
        <taxon>Ascomycota</taxon>
        <taxon>Pezizomycotina</taxon>
        <taxon>Sordariomycetes</taxon>
        <taxon>Xylariomycetidae</taxon>
        <taxon>Xylariales</taxon>
        <taxon>Hypoxylaceae</taxon>
        <taxon>Hypoxylon</taxon>
    </lineage>
</organism>
<dbReference type="EMBL" id="MU393429">
    <property type="protein sequence ID" value="KAI4869642.1"/>
    <property type="molecule type" value="Genomic_DNA"/>
</dbReference>
<keyword evidence="2" id="KW-1185">Reference proteome</keyword>